<dbReference type="EnsemblPlants" id="QL02p053039:mrna">
    <property type="protein sequence ID" value="QL02p053039:mrna"/>
    <property type="gene ID" value="QL02p053039"/>
</dbReference>
<evidence type="ECO:0008006" key="9">
    <source>
        <dbReference type="Google" id="ProtNLM"/>
    </source>
</evidence>
<sequence length="1215" mass="139753">MFTPQKKAWSGWSSLTPRKSVLGSGQNPNSVDAGKGKTVAFVETTPNLENGGNILVDAAGDPELLAEKVSKLEIELFEYQYNMGLLLIEKKDWTSKYEELRQALAEAKDALKQEQSSHLIAISEVESREENLRKALGVEKECVLDLEKALRDMRSENAEIKFTADSKLAEASALVTSIEEKSFEVEAKLRAADAKLAEVSRKSSEIERKSQDLEAREAVLRRDRLSFISEREGYDSTFSKQREDLREWERKLQEGEDRLAKGQRILNQREERANENDRIFKQKEKDLEEAQKKIEATNISLQKKEEDISSRLANLTLKEKASISPCRAIVKILIDLCINMSVYFGQEFDVVRLNLETKEKELLALEEKLNARERTEIQKLLDEHNAILDAKKSEFDLEIDQKRKSVDDDLKNKVVEVEKREAEINHMEQKVAKREQTLEKRWEKLREKEKDHELKLKDLKEREKSLRSEEKNLENEKKQMLSDKEDLLSLKDEVEKIRAHNDEELLKIAEEKDQLKVSEEERLEFVRLQSELKQEIENCRLQKELILKEAEDLKLQKESFEREWEELDEKRAEIEKDLKKLTDQKEEMEKLKHSEEEKLKNEKLATQEYIQRELEDLKFSKESFTAQMEHDKLAIAEKADSDRSQMLHDFELRKRELETDLQNQLEYKEKDLRERERLFQEERERELENINYLREVARREMEGIKLQRAKIEKERQEADENRKHLERHQVEMRKDIDVLDNLRRKLKDQRDQFVNERRRFISFVEKLKGCENCAQIISEYELSDLQSLAEIENEDVIPLSRLDDIHANEGGHGNVAASENQNSEISPVGVGLRSPVSGGTISWLRKCTTKIFKFSPIKNIESTAVQNLEAHLSCQNVDMEEPSKRVSSTENQAEISLGVATDSFDVQRIQSDNSIREIEVSQDPSADDQSNINSKAPEVADDSQPSDLNGDQHKPRRRGRPRVYRTRSVKAVVKDAKAILGEALEENEKDYPNGNAEDSAYDNAESRDDSSLGGQRLPRNGRKRNHAQTSQNMGSEHDGDDSEGRSDSIVAGQRRTRRQKITTAVLAPGEKRYNLRRPKTKATVTAARAMPELSKENKEETDVVRATGETILHSKAAPALSTGAASENGGSSHFLRSKRAADSQVGIADITSNLVENTIMSEEVNETPEEYGDVDEYRSHGEDANVDGEDEEDEEGSEHPGEVSIGKKLWTFFTT</sequence>
<feature type="coiled-coil region" evidence="5">
    <location>
        <begin position="410"/>
        <end position="605"/>
    </location>
</feature>
<dbReference type="InterPro" id="IPR040418">
    <property type="entry name" value="CRWN"/>
</dbReference>
<keyword evidence="8" id="KW-1185">Reference proteome</keyword>
<feature type="compositionally biased region" description="Acidic residues" evidence="6">
    <location>
        <begin position="1163"/>
        <end position="1174"/>
    </location>
</feature>
<evidence type="ECO:0000256" key="1">
    <source>
        <dbReference type="ARBA" id="ARBA00023054"/>
    </source>
</evidence>
<feature type="compositionally biased region" description="Basic residues" evidence="6">
    <location>
        <begin position="954"/>
        <end position="968"/>
    </location>
</feature>
<evidence type="ECO:0000313" key="7">
    <source>
        <dbReference type="EnsemblPlants" id="QL02p053039:mrna"/>
    </source>
</evidence>
<evidence type="ECO:0000256" key="3">
    <source>
        <dbReference type="ARBA" id="ARBA00024186"/>
    </source>
</evidence>
<feature type="region of interest" description="Disordered" evidence="6">
    <location>
        <begin position="915"/>
        <end position="969"/>
    </location>
</feature>
<dbReference type="FunCoup" id="A0A7N2KWE0">
    <property type="interactions" value="1423"/>
</dbReference>
<dbReference type="Gramene" id="QL02p053039:mrna">
    <property type="protein sequence ID" value="QL02p053039:mrna"/>
    <property type="gene ID" value="QL02p053039"/>
</dbReference>
<reference evidence="8" key="1">
    <citation type="journal article" date="2016" name="G3 (Bethesda)">
        <title>First Draft Assembly and Annotation of the Genome of a California Endemic Oak Quercus lobata Nee (Fagaceae).</title>
        <authorList>
            <person name="Sork V.L."/>
            <person name="Fitz-Gibbon S.T."/>
            <person name="Puiu D."/>
            <person name="Crepeau M."/>
            <person name="Gugger P.F."/>
            <person name="Sherman R."/>
            <person name="Stevens K."/>
            <person name="Langley C.H."/>
            <person name="Pellegrini M."/>
            <person name="Salzberg S.L."/>
        </authorList>
    </citation>
    <scope>NUCLEOTIDE SEQUENCE [LARGE SCALE GENOMIC DNA]</scope>
    <source>
        <strain evidence="8">cv. SW786</strain>
    </source>
</reference>
<proteinExistence type="inferred from homology"/>
<protein>
    <recommendedName>
        <fullName evidence="9">Nuclear matrix constituent protein 1-like protein</fullName>
    </recommendedName>
</protein>
<comment type="subcellular location">
    <subcellularLocation>
        <location evidence="3">Nucleus lamina</location>
    </subcellularLocation>
</comment>
<feature type="region of interest" description="Disordered" evidence="6">
    <location>
        <begin position="984"/>
        <end position="1062"/>
    </location>
</feature>
<dbReference type="GO" id="GO:0006997">
    <property type="term" value="P:nucleus organization"/>
    <property type="evidence" value="ECO:0007669"/>
    <property type="project" value="InterPro"/>
</dbReference>
<reference evidence="7" key="2">
    <citation type="submission" date="2021-01" db="UniProtKB">
        <authorList>
            <consortium name="EnsemblPlants"/>
        </authorList>
    </citation>
    <scope>IDENTIFICATION</scope>
</reference>
<feature type="compositionally biased region" description="Polar residues" evidence="6">
    <location>
        <begin position="11"/>
        <end position="30"/>
    </location>
</feature>
<dbReference type="PANTHER" id="PTHR31908">
    <property type="entry name" value="PROTEIN CROWDED NUCLEI 4"/>
    <property type="match status" value="1"/>
</dbReference>
<evidence type="ECO:0000256" key="4">
    <source>
        <dbReference type="ARBA" id="ARBA00024208"/>
    </source>
</evidence>
<dbReference type="PANTHER" id="PTHR31908:SF11">
    <property type="entry name" value="PROTEIN CROWDED NUCLEI 1"/>
    <property type="match status" value="1"/>
</dbReference>
<keyword evidence="1 5" id="KW-0175">Coiled coil</keyword>
<evidence type="ECO:0000256" key="5">
    <source>
        <dbReference type="SAM" id="Coils"/>
    </source>
</evidence>
<evidence type="ECO:0000313" key="8">
    <source>
        <dbReference type="Proteomes" id="UP000594261"/>
    </source>
</evidence>
<dbReference type="GO" id="GO:0005652">
    <property type="term" value="C:nuclear lamina"/>
    <property type="evidence" value="ECO:0007669"/>
    <property type="project" value="UniProtKB-SubCell"/>
</dbReference>
<feature type="coiled-coil region" evidence="5">
    <location>
        <begin position="348"/>
        <end position="383"/>
    </location>
</feature>
<dbReference type="AlphaFoldDB" id="A0A7N2KWE0"/>
<feature type="coiled-coil region" evidence="5">
    <location>
        <begin position="189"/>
        <end position="307"/>
    </location>
</feature>
<name>A0A7N2KWE0_QUELO</name>
<feature type="compositionally biased region" description="Acidic residues" evidence="6">
    <location>
        <begin position="1184"/>
        <end position="1196"/>
    </location>
</feature>
<organism evidence="7 8">
    <name type="scientific">Quercus lobata</name>
    <name type="common">Valley oak</name>
    <dbReference type="NCBI Taxonomy" id="97700"/>
    <lineage>
        <taxon>Eukaryota</taxon>
        <taxon>Viridiplantae</taxon>
        <taxon>Streptophyta</taxon>
        <taxon>Embryophyta</taxon>
        <taxon>Tracheophyta</taxon>
        <taxon>Spermatophyta</taxon>
        <taxon>Magnoliopsida</taxon>
        <taxon>eudicotyledons</taxon>
        <taxon>Gunneridae</taxon>
        <taxon>Pentapetalae</taxon>
        <taxon>rosids</taxon>
        <taxon>fabids</taxon>
        <taxon>Fagales</taxon>
        <taxon>Fagaceae</taxon>
        <taxon>Quercus</taxon>
    </lineage>
</organism>
<dbReference type="OMA" id="QEAHEST"/>
<evidence type="ECO:0000256" key="6">
    <source>
        <dbReference type="SAM" id="MobiDB-lite"/>
    </source>
</evidence>
<accession>A0A7N2KWE0</accession>
<keyword evidence="2" id="KW-0539">Nucleus</keyword>
<dbReference type="Proteomes" id="UP000594261">
    <property type="component" value="Chromosome 2"/>
</dbReference>
<dbReference type="InParanoid" id="A0A7N2KWE0"/>
<feature type="coiled-coil region" evidence="5">
    <location>
        <begin position="694"/>
        <end position="759"/>
    </location>
</feature>
<comment type="similarity">
    <text evidence="4">Belongs to the CRWN family.</text>
</comment>
<feature type="coiled-coil region" evidence="5">
    <location>
        <begin position="90"/>
        <end position="117"/>
    </location>
</feature>
<feature type="compositionally biased region" description="Polar residues" evidence="6">
    <location>
        <begin position="922"/>
        <end position="934"/>
    </location>
</feature>
<feature type="region of interest" description="Disordered" evidence="6">
    <location>
        <begin position="1159"/>
        <end position="1205"/>
    </location>
</feature>
<feature type="region of interest" description="Disordered" evidence="6">
    <location>
        <begin position="1"/>
        <end position="34"/>
    </location>
</feature>
<evidence type="ECO:0000256" key="2">
    <source>
        <dbReference type="ARBA" id="ARBA00023242"/>
    </source>
</evidence>